<protein>
    <submittedName>
        <fullName evidence="2">Uncharacterized protein</fullName>
    </submittedName>
</protein>
<dbReference type="EMBL" id="OV170226">
    <property type="protein sequence ID" value="CAH0726779.1"/>
    <property type="molecule type" value="Genomic_DNA"/>
</dbReference>
<accession>A0A8J9YDJ6</accession>
<dbReference type="AlphaFoldDB" id="A0A8J9YDJ6"/>
<reference evidence="2" key="1">
    <citation type="submission" date="2021-12" db="EMBL/GenBank/DDBJ databases">
        <authorList>
            <person name="Martin H S."/>
        </authorList>
    </citation>
    <scope>NUCLEOTIDE SEQUENCE</scope>
</reference>
<feature type="non-terminal residue" evidence="2">
    <location>
        <position position="88"/>
    </location>
</feature>
<keyword evidence="3" id="KW-1185">Reference proteome</keyword>
<name>A0A8J9YDJ6_9NEOP</name>
<gene>
    <name evidence="2" type="ORF">BINO364_LOCUS12203</name>
</gene>
<feature type="region of interest" description="Disordered" evidence="1">
    <location>
        <begin position="56"/>
        <end position="88"/>
    </location>
</feature>
<sequence>MKKYPNFMIFELECKLHNTGQGPAEVSRSASFSKLRESLRRSSVKLFHRLAGRHSAHLPPDVDFTDPESMKRASSLSELSRPTPEPPR</sequence>
<dbReference type="OrthoDB" id="6854990at2759"/>
<evidence type="ECO:0000313" key="3">
    <source>
        <dbReference type="Proteomes" id="UP000838878"/>
    </source>
</evidence>
<evidence type="ECO:0000256" key="1">
    <source>
        <dbReference type="SAM" id="MobiDB-lite"/>
    </source>
</evidence>
<organism evidence="2 3">
    <name type="scientific">Brenthis ino</name>
    <name type="common">lesser marbled fritillary</name>
    <dbReference type="NCBI Taxonomy" id="405034"/>
    <lineage>
        <taxon>Eukaryota</taxon>
        <taxon>Metazoa</taxon>
        <taxon>Ecdysozoa</taxon>
        <taxon>Arthropoda</taxon>
        <taxon>Hexapoda</taxon>
        <taxon>Insecta</taxon>
        <taxon>Pterygota</taxon>
        <taxon>Neoptera</taxon>
        <taxon>Endopterygota</taxon>
        <taxon>Lepidoptera</taxon>
        <taxon>Glossata</taxon>
        <taxon>Ditrysia</taxon>
        <taxon>Papilionoidea</taxon>
        <taxon>Nymphalidae</taxon>
        <taxon>Heliconiinae</taxon>
        <taxon>Argynnini</taxon>
        <taxon>Brenthis</taxon>
    </lineage>
</organism>
<dbReference type="Proteomes" id="UP000838878">
    <property type="component" value="Chromosome 6"/>
</dbReference>
<evidence type="ECO:0000313" key="2">
    <source>
        <dbReference type="EMBL" id="CAH0726779.1"/>
    </source>
</evidence>
<proteinExistence type="predicted"/>